<organism evidence="3 4">
    <name type="scientific">Candidatus Merdivicinus excrementipullorum</name>
    <dbReference type="NCBI Taxonomy" id="2840867"/>
    <lineage>
        <taxon>Bacteria</taxon>
        <taxon>Bacillati</taxon>
        <taxon>Bacillota</taxon>
        <taxon>Clostridia</taxon>
        <taxon>Eubacteriales</taxon>
        <taxon>Oscillospiraceae</taxon>
        <taxon>Oscillospiraceae incertae sedis</taxon>
        <taxon>Candidatus Merdivicinus</taxon>
    </lineage>
</organism>
<proteinExistence type="predicted"/>
<gene>
    <name evidence="3" type="ORF">IAB51_08255</name>
</gene>
<comment type="caution">
    <text evidence="3">The sequence shown here is derived from an EMBL/GenBank/DDBJ whole genome shotgun (WGS) entry which is preliminary data.</text>
</comment>
<feature type="compositionally biased region" description="Low complexity" evidence="1">
    <location>
        <begin position="26"/>
        <end position="38"/>
    </location>
</feature>
<dbReference type="Gene3D" id="3.40.190.10">
    <property type="entry name" value="Periplasmic binding protein-like II"/>
    <property type="match status" value="2"/>
</dbReference>
<feature type="chain" id="PRO_5039191646" description="ABC transporter substrate-binding protein" evidence="2">
    <location>
        <begin position="21"/>
        <end position="653"/>
    </location>
</feature>
<reference evidence="3" key="1">
    <citation type="submission" date="2020-10" db="EMBL/GenBank/DDBJ databases">
        <authorList>
            <person name="Gilroy R."/>
        </authorList>
    </citation>
    <scope>NUCLEOTIDE SEQUENCE</scope>
    <source>
        <strain evidence="3">CHK199-13235</strain>
    </source>
</reference>
<evidence type="ECO:0000313" key="4">
    <source>
        <dbReference type="Proteomes" id="UP000824002"/>
    </source>
</evidence>
<dbReference type="EMBL" id="DVJP01000054">
    <property type="protein sequence ID" value="HIS76786.1"/>
    <property type="molecule type" value="Genomic_DNA"/>
</dbReference>
<evidence type="ECO:0000256" key="1">
    <source>
        <dbReference type="SAM" id="MobiDB-lite"/>
    </source>
</evidence>
<dbReference type="SUPFAM" id="SSF53850">
    <property type="entry name" value="Periplasmic binding protein-like II"/>
    <property type="match status" value="1"/>
</dbReference>
<dbReference type="AlphaFoldDB" id="A0A9D1FMX0"/>
<protein>
    <recommendedName>
        <fullName evidence="5">ABC transporter substrate-binding protein</fullName>
    </recommendedName>
</protein>
<sequence length="653" mass="73745">MGKRLTAMLLCTAMAASILSGCTNEDPASSSPDPSSASNSHTVEDLLEMVDNVEDSSDMPDWEGETLTLRVWNGHGTGDARRDTSSNDVVRPELERIFGIKIDAENSFDNGGQDLPSKMAVLAATNDWPELGQNVMNQDLVDSGKLYDLTELLPKYAPHYYAMLQKASPRSISSGWNGTGKLYNVASFNNTVEAITTLYDDVDMDKYKYIAIPEERLGVNTQVYVRDDILKLAYPEAKTQDEIEELYLKNGEFTREELYDVPITSKEEAFEFFYKIKEVIDENNITENGKPVYATYAFSGQDNWALLAGLESGINGIPNVDYFTFFNVQTKKIDVLFKQDFFKEDMLRFNKFVRDGVASEASLIENNEIFTNKLNNGEYAISYAWLIPDNAKLEAAGKPYRYRKVYFDIEQNTSLGLNEKEEINMSSGGISIFKDMVKEEDLPRVLAFLDYFYTDAGMNLVTWGPRSAGLFEEKDGVRQYTDKELEACMVYGEQNNAELKYNLAGSAVDRQFCGAYPVLELGIRSGGLKNPRYIYDLTQQERQAGSASNFFSSGLFDQQIKSEGVFKSSHIWNFTNEVEDIKRFWDVRGTGFEPMMTKVLAAKSDAEFEEAYNNMVQYAEENGLTDEALEACNQLMQEKYPEDWAALQGGFKK</sequence>
<keyword evidence="2" id="KW-0732">Signal</keyword>
<accession>A0A9D1FMX0</accession>
<evidence type="ECO:0000313" key="3">
    <source>
        <dbReference type="EMBL" id="HIS76786.1"/>
    </source>
</evidence>
<feature type="region of interest" description="Disordered" evidence="1">
    <location>
        <begin position="22"/>
        <end position="41"/>
    </location>
</feature>
<name>A0A9D1FMX0_9FIRM</name>
<feature type="signal peptide" evidence="2">
    <location>
        <begin position="1"/>
        <end position="20"/>
    </location>
</feature>
<evidence type="ECO:0000256" key="2">
    <source>
        <dbReference type="SAM" id="SignalP"/>
    </source>
</evidence>
<dbReference type="Proteomes" id="UP000824002">
    <property type="component" value="Unassembled WGS sequence"/>
</dbReference>
<dbReference type="PROSITE" id="PS51257">
    <property type="entry name" value="PROKAR_LIPOPROTEIN"/>
    <property type="match status" value="1"/>
</dbReference>
<evidence type="ECO:0008006" key="5">
    <source>
        <dbReference type="Google" id="ProtNLM"/>
    </source>
</evidence>
<reference evidence="3" key="2">
    <citation type="journal article" date="2021" name="PeerJ">
        <title>Extensive microbial diversity within the chicken gut microbiome revealed by metagenomics and culture.</title>
        <authorList>
            <person name="Gilroy R."/>
            <person name="Ravi A."/>
            <person name="Getino M."/>
            <person name="Pursley I."/>
            <person name="Horton D.L."/>
            <person name="Alikhan N.F."/>
            <person name="Baker D."/>
            <person name="Gharbi K."/>
            <person name="Hall N."/>
            <person name="Watson M."/>
            <person name="Adriaenssens E.M."/>
            <person name="Foster-Nyarko E."/>
            <person name="Jarju S."/>
            <person name="Secka A."/>
            <person name="Antonio M."/>
            <person name="Oren A."/>
            <person name="Chaudhuri R.R."/>
            <person name="La Ragione R."/>
            <person name="Hildebrand F."/>
            <person name="Pallen M.J."/>
        </authorList>
    </citation>
    <scope>NUCLEOTIDE SEQUENCE</scope>
    <source>
        <strain evidence="3">CHK199-13235</strain>
    </source>
</reference>